<protein>
    <submittedName>
        <fullName evidence="6">ABC transporter ATP-binding protein</fullName>
    </submittedName>
</protein>
<dbReference type="InterPro" id="IPR003593">
    <property type="entry name" value="AAA+_ATPase"/>
</dbReference>
<comment type="similarity">
    <text evidence="1">Belongs to the ABC transporter superfamily.</text>
</comment>
<keyword evidence="2" id="KW-0813">Transport</keyword>
<dbReference type="GO" id="GO:0005524">
    <property type="term" value="F:ATP binding"/>
    <property type="evidence" value="ECO:0007669"/>
    <property type="project" value="UniProtKB-KW"/>
</dbReference>
<evidence type="ECO:0000313" key="7">
    <source>
        <dbReference type="Proteomes" id="UP001501822"/>
    </source>
</evidence>
<dbReference type="PROSITE" id="PS00211">
    <property type="entry name" value="ABC_TRANSPORTER_1"/>
    <property type="match status" value="1"/>
</dbReference>
<evidence type="ECO:0000256" key="4">
    <source>
        <dbReference type="ARBA" id="ARBA00022840"/>
    </source>
</evidence>
<evidence type="ECO:0000256" key="2">
    <source>
        <dbReference type="ARBA" id="ARBA00022448"/>
    </source>
</evidence>
<dbReference type="Pfam" id="PF00005">
    <property type="entry name" value="ABC_tran"/>
    <property type="match status" value="1"/>
</dbReference>
<dbReference type="SUPFAM" id="SSF52540">
    <property type="entry name" value="P-loop containing nucleoside triphosphate hydrolases"/>
    <property type="match status" value="1"/>
</dbReference>
<comment type="caution">
    <text evidence="6">The sequence shown here is derived from an EMBL/GenBank/DDBJ whole genome shotgun (WGS) entry which is preliminary data.</text>
</comment>
<evidence type="ECO:0000259" key="5">
    <source>
        <dbReference type="PROSITE" id="PS50893"/>
    </source>
</evidence>
<dbReference type="SMART" id="SM00382">
    <property type="entry name" value="AAA"/>
    <property type="match status" value="1"/>
</dbReference>
<name>A0ABP3FXH0_9ACTN</name>
<feature type="domain" description="ABC transporter" evidence="5">
    <location>
        <begin position="4"/>
        <end position="230"/>
    </location>
</feature>
<keyword evidence="7" id="KW-1185">Reference proteome</keyword>
<reference evidence="7" key="1">
    <citation type="journal article" date="2019" name="Int. J. Syst. Evol. Microbiol.">
        <title>The Global Catalogue of Microorganisms (GCM) 10K type strain sequencing project: providing services to taxonomists for standard genome sequencing and annotation.</title>
        <authorList>
            <consortium name="The Broad Institute Genomics Platform"/>
            <consortium name="The Broad Institute Genome Sequencing Center for Infectious Disease"/>
            <person name="Wu L."/>
            <person name="Ma J."/>
        </authorList>
    </citation>
    <scope>NUCLEOTIDE SEQUENCE [LARGE SCALE GENOMIC DNA]</scope>
    <source>
        <strain evidence="7">JCM 3146</strain>
    </source>
</reference>
<dbReference type="Gene3D" id="3.40.50.300">
    <property type="entry name" value="P-loop containing nucleotide triphosphate hydrolases"/>
    <property type="match status" value="1"/>
</dbReference>
<keyword evidence="4 6" id="KW-0067">ATP-binding</keyword>
<dbReference type="PANTHER" id="PTHR43335:SF4">
    <property type="entry name" value="ABC TRANSPORTER, ATP-BINDING PROTEIN"/>
    <property type="match status" value="1"/>
</dbReference>
<proteinExistence type="inferred from homology"/>
<sequence>MRVIRCEGLTKRYGATLAVDRLDLTVGGGQVFGFLGPNGSGKTTTMRMLLGLITPTAGRAWVNERPLPDPDGLARVGAMLEEPAFYPWLTGRRALEVLALHGPPPRRRDAVAAALDRVGLSAVADRRVKAYSQGMRQRLGLAAALLRDPALLVLDEPTNGMDPAGIREFRALLRALADDGMTVFLSSHLLAEVEQVCDRVAVMNRGRLIEEGPVAGLSTVRRRVRVILDEADRDRAREVLAGRRTRTDGPGTLLVEEADGRQVNEALGRAGLWAREILVERPGLEEAFLTLTLTEEDGHAPAAR</sequence>
<gene>
    <name evidence="6" type="ORF">GCM10010151_18850</name>
</gene>
<organism evidence="6 7">
    <name type="scientific">Actinoallomurus spadix</name>
    <dbReference type="NCBI Taxonomy" id="79912"/>
    <lineage>
        <taxon>Bacteria</taxon>
        <taxon>Bacillati</taxon>
        <taxon>Actinomycetota</taxon>
        <taxon>Actinomycetes</taxon>
        <taxon>Streptosporangiales</taxon>
        <taxon>Thermomonosporaceae</taxon>
        <taxon>Actinoallomurus</taxon>
    </lineage>
</organism>
<accession>A0ABP3FXH0</accession>
<dbReference type="RefSeq" id="WP_252806937.1">
    <property type="nucleotide sequence ID" value="NZ_BAAABM010000015.1"/>
</dbReference>
<evidence type="ECO:0000313" key="6">
    <source>
        <dbReference type="EMBL" id="GAA0329250.1"/>
    </source>
</evidence>
<dbReference type="InterPro" id="IPR027417">
    <property type="entry name" value="P-loop_NTPase"/>
</dbReference>
<keyword evidence="3" id="KW-0547">Nucleotide-binding</keyword>
<dbReference type="PANTHER" id="PTHR43335">
    <property type="entry name" value="ABC TRANSPORTER, ATP-BINDING PROTEIN"/>
    <property type="match status" value="1"/>
</dbReference>
<evidence type="ECO:0000256" key="1">
    <source>
        <dbReference type="ARBA" id="ARBA00005417"/>
    </source>
</evidence>
<dbReference type="PROSITE" id="PS50893">
    <property type="entry name" value="ABC_TRANSPORTER_2"/>
    <property type="match status" value="1"/>
</dbReference>
<dbReference type="InterPro" id="IPR017871">
    <property type="entry name" value="ABC_transporter-like_CS"/>
</dbReference>
<evidence type="ECO:0000256" key="3">
    <source>
        <dbReference type="ARBA" id="ARBA00022741"/>
    </source>
</evidence>
<dbReference type="InterPro" id="IPR003439">
    <property type="entry name" value="ABC_transporter-like_ATP-bd"/>
</dbReference>
<dbReference type="EMBL" id="BAAABM010000015">
    <property type="protein sequence ID" value="GAA0329250.1"/>
    <property type="molecule type" value="Genomic_DNA"/>
</dbReference>
<dbReference type="Proteomes" id="UP001501822">
    <property type="component" value="Unassembled WGS sequence"/>
</dbReference>